<dbReference type="PANTHER" id="PTHR47677:SF1">
    <property type="entry name" value="CYTOCHROME C OXIDASE ASSEMBLY FACTOR 6"/>
    <property type="match status" value="1"/>
</dbReference>
<evidence type="ECO:0000256" key="4">
    <source>
        <dbReference type="ARBA" id="ARBA00023157"/>
    </source>
</evidence>
<dbReference type="AlphaFoldDB" id="A0AAF0Y7T6"/>
<dbReference type="GeneID" id="87807740"/>
<keyword evidence="7" id="KW-1185">Reference proteome</keyword>
<dbReference type="EMBL" id="CP086716">
    <property type="protein sequence ID" value="WOO80972.1"/>
    <property type="molecule type" value="Genomic_DNA"/>
</dbReference>
<proteinExistence type="inferred from homology"/>
<dbReference type="RefSeq" id="XP_062627004.1">
    <property type="nucleotide sequence ID" value="XM_062771021.1"/>
</dbReference>
<sequence>MVFGWGSSSSKSETAEPVAPSREQRAKCWSTRDAYFACLDQHGVVQPGDGELGDKKGFCAAFRKEYEGSCGRSWIEYFNKRRVLEIRQQKTLEAAEKQRQEAASRR</sequence>
<dbReference type="InterPro" id="IPR048281">
    <property type="entry name" value="COA6_fun"/>
</dbReference>
<evidence type="ECO:0000256" key="1">
    <source>
        <dbReference type="ARBA" id="ARBA00004173"/>
    </source>
</evidence>
<protein>
    <submittedName>
        <fullName evidence="6">Cytochrome c oxidase subunit 6B-like protein new16</fullName>
    </submittedName>
</protein>
<gene>
    <name evidence="6" type="primary">new16</name>
    <name evidence="6" type="ORF">LOC62_03G004502</name>
</gene>
<comment type="subcellular location">
    <subcellularLocation>
        <location evidence="1">Mitochondrion</location>
    </subcellularLocation>
</comment>
<evidence type="ECO:0000313" key="6">
    <source>
        <dbReference type="EMBL" id="WOO80972.1"/>
    </source>
</evidence>
<keyword evidence="3" id="KW-0496">Mitochondrion</keyword>
<dbReference type="Proteomes" id="UP000827549">
    <property type="component" value="Chromosome 3"/>
</dbReference>
<organism evidence="6 7">
    <name type="scientific">Vanrija pseudolonga</name>
    <dbReference type="NCBI Taxonomy" id="143232"/>
    <lineage>
        <taxon>Eukaryota</taxon>
        <taxon>Fungi</taxon>
        <taxon>Dikarya</taxon>
        <taxon>Basidiomycota</taxon>
        <taxon>Agaricomycotina</taxon>
        <taxon>Tremellomycetes</taxon>
        <taxon>Trichosporonales</taxon>
        <taxon>Trichosporonaceae</taxon>
        <taxon>Vanrija</taxon>
    </lineage>
</organism>
<accession>A0AAF0Y7T6</accession>
<feature type="compositionally biased region" description="Polar residues" evidence="5">
    <location>
        <begin position="1"/>
        <end position="12"/>
    </location>
</feature>
<dbReference type="PANTHER" id="PTHR47677">
    <property type="entry name" value="CYTOCHROME C OXIDASE ASSEMBLY FACTOR 6"/>
    <property type="match status" value="1"/>
</dbReference>
<name>A0AAF0Y7T6_9TREE</name>
<dbReference type="Gene3D" id="1.10.10.140">
    <property type="entry name" value="Cytochrome c oxidase, subunit VIb"/>
    <property type="match status" value="1"/>
</dbReference>
<dbReference type="InterPro" id="IPR048280">
    <property type="entry name" value="COX6B-like"/>
</dbReference>
<dbReference type="InterPro" id="IPR036549">
    <property type="entry name" value="CX6/COA6-like_sf"/>
</dbReference>
<dbReference type="GO" id="GO:0005739">
    <property type="term" value="C:mitochondrion"/>
    <property type="evidence" value="ECO:0007669"/>
    <property type="project" value="UniProtKB-SubCell"/>
</dbReference>
<keyword evidence="4" id="KW-1015">Disulfide bond</keyword>
<dbReference type="Pfam" id="PF02297">
    <property type="entry name" value="COX6B"/>
    <property type="match status" value="1"/>
</dbReference>
<evidence type="ECO:0000256" key="2">
    <source>
        <dbReference type="ARBA" id="ARBA00006425"/>
    </source>
</evidence>
<feature type="region of interest" description="Disordered" evidence="5">
    <location>
        <begin position="1"/>
        <end position="23"/>
    </location>
</feature>
<reference evidence="6" key="1">
    <citation type="submission" date="2023-10" db="EMBL/GenBank/DDBJ databases">
        <authorList>
            <person name="Noh H."/>
        </authorList>
    </citation>
    <scope>NUCLEOTIDE SEQUENCE</scope>
    <source>
        <strain evidence="6">DUCC4014</strain>
    </source>
</reference>
<evidence type="ECO:0000256" key="3">
    <source>
        <dbReference type="ARBA" id="ARBA00023128"/>
    </source>
</evidence>
<evidence type="ECO:0000313" key="7">
    <source>
        <dbReference type="Proteomes" id="UP000827549"/>
    </source>
</evidence>
<evidence type="ECO:0000256" key="5">
    <source>
        <dbReference type="SAM" id="MobiDB-lite"/>
    </source>
</evidence>
<comment type="similarity">
    <text evidence="2">Belongs to the cytochrome c oxidase subunit 6B family.</text>
</comment>
<dbReference type="SUPFAM" id="SSF47694">
    <property type="entry name" value="Cytochrome c oxidase subunit h"/>
    <property type="match status" value="1"/>
</dbReference>